<dbReference type="Gene3D" id="1.10.357.10">
    <property type="entry name" value="Tetracycline Repressor, domain 2"/>
    <property type="match status" value="1"/>
</dbReference>
<keyword evidence="4" id="KW-0804">Transcription</keyword>
<evidence type="ECO:0000256" key="4">
    <source>
        <dbReference type="ARBA" id="ARBA00023163"/>
    </source>
</evidence>
<keyword evidence="1" id="KW-0678">Repressor</keyword>
<dbReference type="SUPFAM" id="SSF48498">
    <property type="entry name" value="Tetracyclin repressor-like, C-terminal domain"/>
    <property type="match status" value="1"/>
</dbReference>
<dbReference type="InterPro" id="IPR009057">
    <property type="entry name" value="Homeodomain-like_sf"/>
</dbReference>
<evidence type="ECO:0000256" key="2">
    <source>
        <dbReference type="ARBA" id="ARBA00023015"/>
    </source>
</evidence>
<dbReference type="InterPro" id="IPR001647">
    <property type="entry name" value="HTH_TetR"/>
</dbReference>
<evidence type="ECO:0000256" key="3">
    <source>
        <dbReference type="ARBA" id="ARBA00023125"/>
    </source>
</evidence>
<dbReference type="Gene3D" id="1.10.10.60">
    <property type="entry name" value="Homeodomain-like"/>
    <property type="match status" value="1"/>
</dbReference>
<organism evidence="7 8">
    <name type="scientific">Nocardioides flavus</name>
    <name type="common">ex Wang et al. 2016</name>
    <dbReference type="NCBI Taxonomy" id="2058780"/>
    <lineage>
        <taxon>Bacteria</taxon>
        <taxon>Bacillati</taxon>
        <taxon>Actinomycetota</taxon>
        <taxon>Actinomycetes</taxon>
        <taxon>Propionibacteriales</taxon>
        <taxon>Nocardioidaceae</taxon>
        <taxon>Nocardioides</taxon>
    </lineage>
</organism>
<dbReference type="PRINTS" id="PR00400">
    <property type="entry name" value="TETREPRESSOR"/>
</dbReference>
<evidence type="ECO:0000313" key="8">
    <source>
        <dbReference type="Proteomes" id="UP000597341"/>
    </source>
</evidence>
<dbReference type="Pfam" id="PF02909">
    <property type="entry name" value="TetR_C_1"/>
    <property type="match status" value="1"/>
</dbReference>
<reference evidence="8" key="1">
    <citation type="journal article" date="2019" name="Int. J. Syst. Evol. Microbiol.">
        <title>The Global Catalogue of Microorganisms (GCM) 10K type strain sequencing project: providing services to taxonomists for standard genome sequencing and annotation.</title>
        <authorList>
            <consortium name="The Broad Institute Genomics Platform"/>
            <consortium name="The Broad Institute Genome Sequencing Center for Infectious Disease"/>
            <person name="Wu L."/>
            <person name="Ma J."/>
        </authorList>
    </citation>
    <scope>NUCLEOTIDE SEQUENCE [LARGE SCALE GENOMIC DNA]</scope>
    <source>
        <strain evidence="8">CGMCC 1.12791</strain>
    </source>
</reference>
<proteinExistence type="predicted"/>
<sequence length="184" mass="19781">MPHRRSDVLAHAVDLLDTHGLAALTMRRLGAELEVQPSAIYHHFASKQALLAAVADEILARGARPRTASEWPDQLREICVELREAMLACTDGADVVATVWAFGLGAAAPVADLEKVLTDADAPDELVAVASRTLVHYVFGHAFEEQTARQAVRLGAVDRSLDSLPDFGLGLDLVIDGLRLRLGS</sequence>
<feature type="domain" description="HTH tetR-type" evidence="6">
    <location>
        <begin position="2"/>
        <end position="62"/>
    </location>
</feature>
<dbReference type="InterPro" id="IPR003012">
    <property type="entry name" value="Tet_transcr_reg_TetR"/>
</dbReference>
<dbReference type="RefSeq" id="WP_191279378.1">
    <property type="nucleotide sequence ID" value="NZ_BNAD01000004.1"/>
</dbReference>
<evidence type="ECO:0000256" key="5">
    <source>
        <dbReference type="PROSITE-ProRule" id="PRU00335"/>
    </source>
</evidence>
<gene>
    <name evidence="7" type="ORF">GCM10011376_20720</name>
</gene>
<dbReference type="PANTHER" id="PTHR30055">
    <property type="entry name" value="HTH-TYPE TRANSCRIPTIONAL REGULATOR RUTR"/>
    <property type="match status" value="1"/>
</dbReference>
<dbReference type="PANTHER" id="PTHR30055:SF151">
    <property type="entry name" value="TRANSCRIPTIONAL REGULATORY PROTEIN"/>
    <property type="match status" value="1"/>
</dbReference>
<dbReference type="SUPFAM" id="SSF46689">
    <property type="entry name" value="Homeodomain-like"/>
    <property type="match status" value="1"/>
</dbReference>
<dbReference type="Pfam" id="PF00440">
    <property type="entry name" value="TetR_N"/>
    <property type="match status" value="1"/>
</dbReference>
<keyword evidence="3 5" id="KW-0238">DNA-binding</keyword>
<evidence type="ECO:0000313" key="7">
    <source>
        <dbReference type="EMBL" id="GHE17462.1"/>
    </source>
</evidence>
<dbReference type="InterPro" id="IPR004111">
    <property type="entry name" value="Repressor_TetR_C"/>
</dbReference>
<evidence type="ECO:0000256" key="1">
    <source>
        <dbReference type="ARBA" id="ARBA00022491"/>
    </source>
</evidence>
<protein>
    <submittedName>
        <fullName evidence="7">Transcriptional regulator, TetR family protein</fullName>
    </submittedName>
</protein>
<dbReference type="EMBL" id="BNAD01000004">
    <property type="protein sequence ID" value="GHE17462.1"/>
    <property type="molecule type" value="Genomic_DNA"/>
</dbReference>
<dbReference type="InterPro" id="IPR050109">
    <property type="entry name" value="HTH-type_TetR-like_transc_reg"/>
</dbReference>
<dbReference type="InterPro" id="IPR036271">
    <property type="entry name" value="Tet_transcr_reg_TetR-rel_C_sf"/>
</dbReference>
<evidence type="ECO:0000259" key="6">
    <source>
        <dbReference type="PROSITE" id="PS50977"/>
    </source>
</evidence>
<keyword evidence="2" id="KW-0805">Transcription regulation</keyword>
<keyword evidence="8" id="KW-1185">Reference proteome</keyword>
<dbReference type="PROSITE" id="PS50977">
    <property type="entry name" value="HTH_TETR_2"/>
    <property type="match status" value="1"/>
</dbReference>
<accession>A0ABQ3HM16</accession>
<dbReference type="PRINTS" id="PR00455">
    <property type="entry name" value="HTHTETR"/>
</dbReference>
<name>A0ABQ3HM16_9ACTN</name>
<feature type="DNA-binding region" description="H-T-H motif" evidence="5">
    <location>
        <begin position="25"/>
        <end position="44"/>
    </location>
</feature>
<comment type="caution">
    <text evidence="7">The sequence shown here is derived from an EMBL/GenBank/DDBJ whole genome shotgun (WGS) entry which is preliminary data.</text>
</comment>
<dbReference type="Proteomes" id="UP000597341">
    <property type="component" value="Unassembled WGS sequence"/>
</dbReference>